<name>S9W275_9TRYP</name>
<accession>S9W275</accession>
<organism evidence="1 2">
    <name type="scientific">Strigomonas culicis</name>
    <dbReference type="NCBI Taxonomy" id="28005"/>
    <lineage>
        <taxon>Eukaryota</taxon>
        <taxon>Discoba</taxon>
        <taxon>Euglenozoa</taxon>
        <taxon>Kinetoplastea</taxon>
        <taxon>Metakinetoplastina</taxon>
        <taxon>Trypanosomatida</taxon>
        <taxon>Trypanosomatidae</taxon>
        <taxon>Strigomonadinae</taxon>
        <taxon>Strigomonas</taxon>
    </lineage>
</organism>
<dbReference type="EMBL" id="ATMH01002154">
    <property type="protein sequence ID" value="EPY33566.1"/>
    <property type="molecule type" value="Genomic_DNA"/>
</dbReference>
<dbReference type="Proteomes" id="UP000015354">
    <property type="component" value="Unassembled WGS sequence"/>
</dbReference>
<protein>
    <recommendedName>
        <fullName evidence="3">Hemagluttinin family protein</fullName>
    </recommendedName>
</protein>
<evidence type="ECO:0000313" key="2">
    <source>
        <dbReference type="Proteomes" id="UP000015354"/>
    </source>
</evidence>
<keyword evidence="2" id="KW-1185">Reference proteome</keyword>
<evidence type="ECO:0000313" key="1">
    <source>
        <dbReference type="EMBL" id="EPY33566.1"/>
    </source>
</evidence>
<reference evidence="1 2" key="1">
    <citation type="journal article" date="2013" name="PLoS ONE">
        <title>Predicting the Proteins of Angomonas deanei, Strigomonas culicis and Their Respective Endosymbionts Reveals New Aspects of the Trypanosomatidae Family.</title>
        <authorList>
            <person name="Motta M.C."/>
            <person name="Martins A.C."/>
            <person name="de Souza S.S."/>
            <person name="Catta-Preta C.M."/>
            <person name="Silva R."/>
            <person name="Klein C.C."/>
            <person name="de Almeida L.G."/>
            <person name="de Lima Cunha O."/>
            <person name="Ciapina L.P."/>
            <person name="Brocchi M."/>
            <person name="Colabardini A.C."/>
            <person name="de Araujo Lima B."/>
            <person name="Machado C.R."/>
            <person name="de Almeida Soares C.M."/>
            <person name="Probst C.M."/>
            <person name="de Menezes C.B."/>
            <person name="Thompson C.E."/>
            <person name="Bartholomeu D.C."/>
            <person name="Gradia D.F."/>
            <person name="Pavoni D.P."/>
            <person name="Grisard E.C."/>
            <person name="Fantinatti-Garboggini F."/>
            <person name="Marchini F.K."/>
            <person name="Rodrigues-Luiz G.F."/>
            <person name="Wagner G."/>
            <person name="Goldman G.H."/>
            <person name="Fietto J.L."/>
            <person name="Elias M.C."/>
            <person name="Goldman M.H."/>
            <person name="Sagot M.F."/>
            <person name="Pereira M."/>
            <person name="Stoco P.H."/>
            <person name="de Mendonca-Neto R.P."/>
            <person name="Teixeira S.M."/>
            <person name="Maciel T.E."/>
            <person name="de Oliveira Mendes T.A."/>
            <person name="Urmenyi T.P."/>
            <person name="de Souza W."/>
            <person name="Schenkman S."/>
            <person name="de Vasconcelos A.T."/>
        </authorList>
    </citation>
    <scope>NUCLEOTIDE SEQUENCE [LARGE SCALE GENOMIC DNA]</scope>
</reference>
<gene>
    <name evidence="1" type="ORF">STCU_02154</name>
</gene>
<comment type="caution">
    <text evidence="1">The sequence shown here is derived from an EMBL/GenBank/DDBJ whole genome shotgun (WGS) entry which is preliminary data.</text>
</comment>
<evidence type="ECO:0008006" key="3">
    <source>
        <dbReference type="Google" id="ProtNLM"/>
    </source>
</evidence>
<dbReference type="OrthoDB" id="262785at2759"/>
<proteinExistence type="predicted"/>
<sequence length="1335" mass="137421">MPANPASFATTPTAARQYQLNLLTFTGTGLGSSDYVKIIVESLNCSADAVPPSTFTAYDSSNAAQTSSGSGWKVGTASSSTTAALNFSSTAAGTFSVCYRLSADTVWTLVYSSLVILERDPQSVTLSSTLLLEGELFTMNFTASTSGTSALSVSDRVALYYGNDVSCVAPGDVDRILTSPSQTEFLPTSISFRADAGTRGNYTLCYLVSTGSSTYSAVWGFPTVVVESNPYRMTVYPTSSSSAMYAMQLVHFVFYGWGLNEADIVRLIPTSETYSNASCRTYDSSALSSSLYYYAIYANGTYSVQTWWASTAAAGSYWVCYKLKGGQYYLIGDGINVSSTAVPSDATTTTTTLSFDNGLGVNWTLAGNTGCASGDMLYYSSTTCNDLEYYELPSGTSSFPLGASDVDCSSTAALAVRINVTNTSQTLSLCYYHSTGVAANSSVSVVKNNLITVTPGTPPVLSDPIYVDAGEIFSFSLAVQFAVTDYLVFTESAADCQGPTAPTDAAYFTMTTYNAASGSTVVMAAVPSSATYYICFTQRVLGVVLASASSPQSWTMDPSTLYASSAATIQLFFPTNAATLNQGSGLLWMALGSSDTSASAVTMSTMAHACLNASVTVYNLTYSALTGLWTSPTVTESGRYALCFSPSASTDASVHIFGPVSYAGPVAYGSAVSSVTFLSVPTIAASSTVLLTGGGLSQDDYLFAVGVENATDVPSDVCTNTSREPHVNASASTAGTGLSSIERTLTFTETGLYVLCYLSTSASSGASPELITSTPFTVMPSITAVTVENGVQLVNTSMTLDFTGFGLTAADAAALVSVAGLSASELTVGRLCDASNTTFGLVANVASAGTSATYTTTPTVEGLHMVCYRTAAATSSTVLLAYQFNVGVETAASARFAVQPDGCVEQLVCVAQPMIQLLDALNATTSSPSATVALALYYENGTAADSGLLLGATAYTQSSYTNFTFVAVRVATTGTFLLQATVTLRGGSTLAVLSNPFTVLNSTDDIADVAALVCSPSGVVTGAQMLQCTVTALTTNSPDGYTVYTSAGSATACVAGDKTSTGMYTCTFNVTTPTSTSSGLTNYITITISPGSPYAAWPVANSPMVVWLATFPESSSNIGCAAPTDSSLPSAALVRASANLSCSVQGRATVDGVLSNVVILPANMHVTRATNGDTANRVTVDPGSTPSTLSGLYSFNVTAPSGLNLSVYGEIPTAEGATTWTAMTNSPVSFDIISSPTAAATTTSCSSNVSGSVQWFAPLDPMACAMAAGDASGTISVVGSDFTVRMPQGGSATSPSGTAWGQKLSFAAVAPPQPSSASALAASVGYRKLYCYCLV</sequence>